<name>A0A941I6J4_9BURK</name>
<keyword evidence="2" id="KW-0503">Monooxygenase</keyword>
<evidence type="ECO:0000313" key="3">
    <source>
        <dbReference type="Proteomes" id="UP000680067"/>
    </source>
</evidence>
<dbReference type="Gene3D" id="3.30.70.100">
    <property type="match status" value="1"/>
</dbReference>
<dbReference type="GO" id="GO:0004497">
    <property type="term" value="F:monooxygenase activity"/>
    <property type="evidence" value="ECO:0007669"/>
    <property type="project" value="UniProtKB-KW"/>
</dbReference>
<proteinExistence type="predicted"/>
<keyword evidence="2" id="KW-0560">Oxidoreductase</keyword>
<reference evidence="2" key="1">
    <citation type="submission" date="2021-04" db="EMBL/GenBank/DDBJ databases">
        <title>novel species isolated from subtropical streams in China.</title>
        <authorList>
            <person name="Lu H."/>
        </authorList>
    </citation>
    <scope>NUCLEOTIDE SEQUENCE</scope>
    <source>
        <strain evidence="2">LFS511W</strain>
    </source>
</reference>
<evidence type="ECO:0000313" key="2">
    <source>
        <dbReference type="EMBL" id="MBR7781899.1"/>
    </source>
</evidence>
<comment type="caution">
    <text evidence="2">The sequence shown here is derived from an EMBL/GenBank/DDBJ whole genome shotgun (WGS) entry which is preliminary data.</text>
</comment>
<dbReference type="Proteomes" id="UP000680067">
    <property type="component" value="Unassembled WGS sequence"/>
</dbReference>
<dbReference type="InterPro" id="IPR007138">
    <property type="entry name" value="ABM_dom"/>
</dbReference>
<dbReference type="RefSeq" id="WP_212687255.1">
    <property type="nucleotide sequence ID" value="NZ_CAXBSD010000278.1"/>
</dbReference>
<dbReference type="Pfam" id="PF03992">
    <property type="entry name" value="ABM"/>
    <property type="match status" value="1"/>
</dbReference>
<sequence length="97" mass="10786">MSSIALSVTFTCLPEHRAAIVQALVQHRVRSLQTEPGTLQFEIMTPNDKADSIILFELYASQQAMETHMEGSSLAQFRAETEGQILSIAVETCSHHR</sequence>
<gene>
    <name evidence="2" type="ORF">KDM89_07095</name>
</gene>
<evidence type="ECO:0000259" key="1">
    <source>
        <dbReference type="PROSITE" id="PS51725"/>
    </source>
</evidence>
<keyword evidence="3" id="KW-1185">Reference proteome</keyword>
<accession>A0A941I6J4</accession>
<dbReference type="PROSITE" id="PS51725">
    <property type="entry name" value="ABM"/>
    <property type="match status" value="1"/>
</dbReference>
<feature type="domain" description="ABM" evidence="1">
    <location>
        <begin position="4"/>
        <end position="95"/>
    </location>
</feature>
<organism evidence="2 3">
    <name type="scientific">Undibacterium luofuense</name>
    <dbReference type="NCBI Taxonomy" id="2828733"/>
    <lineage>
        <taxon>Bacteria</taxon>
        <taxon>Pseudomonadati</taxon>
        <taxon>Pseudomonadota</taxon>
        <taxon>Betaproteobacteria</taxon>
        <taxon>Burkholderiales</taxon>
        <taxon>Oxalobacteraceae</taxon>
        <taxon>Undibacterium</taxon>
    </lineage>
</organism>
<dbReference type="EMBL" id="JAGSPN010000004">
    <property type="protein sequence ID" value="MBR7781899.1"/>
    <property type="molecule type" value="Genomic_DNA"/>
</dbReference>
<dbReference type="SUPFAM" id="SSF54909">
    <property type="entry name" value="Dimeric alpha+beta barrel"/>
    <property type="match status" value="1"/>
</dbReference>
<dbReference type="InterPro" id="IPR011008">
    <property type="entry name" value="Dimeric_a/b-barrel"/>
</dbReference>
<protein>
    <submittedName>
        <fullName evidence="2">Antibiotic biosynthesis monooxygenase</fullName>
    </submittedName>
</protein>
<dbReference type="AlphaFoldDB" id="A0A941I6J4"/>